<proteinExistence type="predicted"/>
<dbReference type="PANTHER" id="PTHR44858">
    <property type="entry name" value="TETRATRICOPEPTIDE REPEAT PROTEIN 6"/>
    <property type="match status" value="1"/>
</dbReference>
<dbReference type="EMBL" id="ATMH01005185">
    <property type="protein sequence ID" value="EPY28330.1"/>
    <property type="molecule type" value="Genomic_DNA"/>
</dbReference>
<dbReference type="PROSITE" id="PS50005">
    <property type="entry name" value="TPR"/>
    <property type="match status" value="2"/>
</dbReference>
<comment type="caution">
    <text evidence="5">The sequence shown here is derived from an EMBL/GenBank/DDBJ whole genome shotgun (WGS) entry which is preliminary data.</text>
</comment>
<dbReference type="OrthoDB" id="423589at2759"/>
<keyword evidence="6" id="KW-1185">Reference proteome</keyword>
<dbReference type="AlphaFoldDB" id="S9VXG6"/>
<evidence type="ECO:0000313" key="5">
    <source>
        <dbReference type="EMBL" id="EPY28330.1"/>
    </source>
</evidence>
<reference evidence="5" key="2">
    <citation type="submission" date="2013-03" db="EMBL/GenBank/DDBJ databases">
        <authorList>
            <person name="Motta M.C.M."/>
            <person name="Martins A.C.A."/>
            <person name="Preta C.M.C.C."/>
            <person name="Silva R."/>
            <person name="de Souza S.S."/>
            <person name="Klein C.C."/>
            <person name="de Almeida L.G.P."/>
            <person name="Cunha O.L."/>
            <person name="Colabardini A.C."/>
            <person name="Lima B.A."/>
            <person name="Machado C.R."/>
            <person name="Soares C.M.A."/>
            <person name="de Menezes C.B.A."/>
            <person name="Bartolomeu D.C."/>
            <person name="Grisard E.C."/>
            <person name="Fantinatti-Garboggini F."/>
            <person name="Rodrigues-Luiz G.F."/>
            <person name="Wagner G."/>
            <person name="Goldman G.H."/>
            <person name="Fietto J.L.R."/>
            <person name="Ciapina L.P."/>
            <person name="Brocchi M."/>
            <person name="Elias M.C."/>
            <person name="Goldman M.H.S."/>
            <person name="Sagot M.-F."/>
            <person name="Pereira M."/>
            <person name="Stoco P.H."/>
            <person name="Teixeira S.M.R."/>
            <person name="de Mendonca-Neto R.P."/>
            <person name="Maciel T.E.F."/>
            <person name="Mendes T.A.O."/>
            <person name="Urmenyi T.P."/>
            <person name="Teixeira M.M.G."/>
            <person name="de Camargo E.F.P."/>
            <person name="de Sousa W."/>
            <person name="Schenkman S."/>
            <person name="de Vasconcelos A.T.R."/>
        </authorList>
    </citation>
    <scope>NUCLEOTIDE SEQUENCE</scope>
</reference>
<evidence type="ECO:0000313" key="6">
    <source>
        <dbReference type="Proteomes" id="UP000015354"/>
    </source>
</evidence>
<protein>
    <submittedName>
        <fullName evidence="5">Tetratricopeptide repeat domain 5</fullName>
    </submittedName>
</protein>
<dbReference type="Gene3D" id="1.25.40.10">
    <property type="entry name" value="Tetratricopeptide repeat domain"/>
    <property type="match status" value="1"/>
</dbReference>
<dbReference type="PANTHER" id="PTHR44858:SF1">
    <property type="entry name" value="UDP-N-ACETYLGLUCOSAMINE--PEPTIDE N-ACETYLGLUCOSAMINYLTRANSFERASE SPINDLY-RELATED"/>
    <property type="match status" value="1"/>
</dbReference>
<dbReference type="Proteomes" id="UP000015354">
    <property type="component" value="Unassembled WGS sequence"/>
</dbReference>
<evidence type="ECO:0000256" key="2">
    <source>
        <dbReference type="ARBA" id="ARBA00022803"/>
    </source>
</evidence>
<keyword evidence="1" id="KW-0677">Repeat</keyword>
<keyword evidence="2 3" id="KW-0802">TPR repeat</keyword>
<feature type="repeat" description="TPR" evidence="3">
    <location>
        <begin position="206"/>
        <end position="239"/>
    </location>
</feature>
<dbReference type="InterPro" id="IPR011990">
    <property type="entry name" value="TPR-like_helical_dom_sf"/>
</dbReference>
<dbReference type="EMBL" id="ATMH01008897">
    <property type="protein sequence ID" value="EPY20658.1"/>
    <property type="molecule type" value="Genomic_DNA"/>
</dbReference>
<evidence type="ECO:0000256" key="3">
    <source>
        <dbReference type="PROSITE-ProRule" id="PRU00339"/>
    </source>
</evidence>
<dbReference type="InterPro" id="IPR050498">
    <property type="entry name" value="Ycf3"/>
</dbReference>
<dbReference type="SMART" id="SM00028">
    <property type="entry name" value="TPR"/>
    <property type="match status" value="2"/>
</dbReference>
<reference evidence="5 6" key="1">
    <citation type="journal article" date="2013" name="PLoS ONE">
        <title>Predicting the Proteins of Angomonas deanei, Strigomonas culicis and Their Respective Endosymbionts Reveals New Aspects of the Trypanosomatidae Family.</title>
        <authorList>
            <person name="Motta M.C."/>
            <person name="Martins A.C."/>
            <person name="de Souza S.S."/>
            <person name="Catta-Preta C.M."/>
            <person name="Silva R."/>
            <person name="Klein C.C."/>
            <person name="de Almeida L.G."/>
            <person name="de Lima Cunha O."/>
            <person name="Ciapina L.P."/>
            <person name="Brocchi M."/>
            <person name="Colabardini A.C."/>
            <person name="de Araujo Lima B."/>
            <person name="Machado C.R."/>
            <person name="de Almeida Soares C.M."/>
            <person name="Probst C.M."/>
            <person name="de Menezes C.B."/>
            <person name="Thompson C.E."/>
            <person name="Bartholomeu D.C."/>
            <person name="Gradia D.F."/>
            <person name="Pavoni D.P."/>
            <person name="Grisard E.C."/>
            <person name="Fantinatti-Garboggini F."/>
            <person name="Marchini F.K."/>
            <person name="Rodrigues-Luiz G.F."/>
            <person name="Wagner G."/>
            <person name="Goldman G.H."/>
            <person name="Fietto J.L."/>
            <person name="Elias M.C."/>
            <person name="Goldman M.H."/>
            <person name="Sagot M.F."/>
            <person name="Pereira M."/>
            <person name="Stoco P.H."/>
            <person name="de Mendonca-Neto R.P."/>
            <person name="Teixeira S.M."/>
            <person name="Maciel T.E."/>
            <person name="de Oliveira Mendes T.A."/>
            <person name="Urmenyi T.P."/>
            <person name="de Souza W."/>
            <person name="Schenkman S."/>
            <person name="de Vasconcelos A.T."/>
        </authorList>
    </citation>
    <scope>NUCLEOTIDE SEQUENCE [LARGE SCALE GENOMIC DNA]</scope>
</reference>
<evidence type="ECO:0000313" key="4">
    <source>
        <dbReference type="EMBL" id="EPY20658.1"/>
    </source>
</evidence>
<feature type="repeat" description="TPR" evidence="3">
    <location>
        <begin position="84"/>
        <end position="117"/>
    </location>
</feature>
<dbReference type="Pfam" id="PF13432">
    <property type="entry name" value="TPR_16"/>
    <property type="match status" value="1"/>
</dbReference>
<dbReference type="SUPFAM" id="SSF48452">
    <property type="entry name" value="TPR-like"/>
    <property type="match status" value="1"/>
</dbReference>
<dbReference type="InterPro" id="IPR019734">
    <property type="entry name" value="TPR_rpt"/>
</dbReference>
<name>S9VXG6_9TRYP</name>
<organism evidence="5 6">
    <name type="scientific">Strigomonas culicis</name>
    <dbReference type="NCBI Taxonomy" id="28005"/>
    <lineage>
        <taxon>Eukaryota</taxon>
        <taxon>Discoba</taxon>
        <taxon>Euglenozoa</taxon>
        <taxon>Kinetoplastea</taxon>
        <taxon>Metakinetoplastina</taxon>
        <taxon>Trypanosomatida</taxon>
        <taxon>Trypanosomatidae</taxon>
        <taxon>Strigomonadinae</taxon>
        <taxon>Strigomonas</taxon>
    </lineage>
</organism>
<gene>
    <name evidence="5" type="ORF">STCU_05185</name>
    <name evidence="4" type="ORF">STCU_08897</name>
</gene>
<sequence>MSATVEELEKELAELTKMKLFDEAVNAGVHSILSKIPSPEGEANVQKRLRLLLLRCKANLLLPAVSREAEQDLQAALKLHQGSAEVWVELAECFLRRNAFKEAVDALDNALRLNSSSTAALVKYSQVLRNRCGEAGLSKEDRKTFMQNALEKAREAVRTDVTSADAWNAVALTLLAQLTLDGMSYTGLRKAMAAMQQAVDKDKSDPDIHYNKGVLGSLMGSFDEAVRDFARAYELDNHRQKGTRRLCEDNLVILQRAQTRIKNLNSIGRSELKKLCGTVKKEEAHLPGAQTQCVVVVDTISDQTMQPLTLMTIDSHESFGLLFLYGISFSALKIGDVLSFPLSEKQGDAVYHVDRMELLGNEPIEVSMKKYFVNNETLLVNHKPLSPSAKASLQVSSRLFA</sequence>
<dbReference type="Pfam" id="PF13181">
    <property type="entry name" value="TPR_8"/>
    <property type="match status" value="1"/>
</dbReference>
<evidence type="ECO:0000256" key="1">
    <source>
        <dbReference type="ARBA" id="ARBA00022737"/>
    </source>
</evidence>
<accession>S9VXG6</accession>